<accession>A0ABS7YHX1</accession>
<gene>
    <name evidence="5" type="ORF">LDJ79_04055</name>
</gene>
<dbReference type="GO" id="GO:0004519">
    <property type="term" value="F:endonuclease activity"/>
    <property type="evidence" value="ECO:0007669"/>
    <property type="project" value="UniProtKB-KW"/>
</dbReference>
<dbReference type="Pfam" id="PF04231">
    <property type="entry name" value="Endonuclease_1"/>
    <property type="match status" value="1"/>
</dbReference>
<keyword evidence="5" id="KW-0255">Endonuclease</keyword>
<proteinExistence type="inferred from homology"/>
<organism evidence="5 6">
    <name type="scientific">Vibrio tritonius</name>
    <dbReference type="NCBI Taxonomy" id="1435069"/>
    <lineage>
        <taxon>Bacteria</taxon>
        <taxon>Pseudomonadati</taxon>
        <taxon>Pseudomonadota</taxon>
        <taxon>Gammaproteobacteria</taxon>
        <taxon>Vibrionales</taxon>
        <taxon>Vibrionaceae</taxon>
        <taxon>Vibrio</taxon>
    </lineage>
</organism>
<name>A0ABS7YHX1_9VIBR</name>
<evidence type="ECO:0000256" key="4">
    <source>
        <dbReference type="SAM" id="SignalP"/>
    </source>
</evidence>
<keyword evidence="3" id="KW-0378">Hydrolase</keyword>
<evidence type="ECO:0000256" key="1">
    <source>
        <dbReference type="ARBA" id="ARBA00006429"/>
    </source>
</evidence>
<reference evidence="6" key="1">
    <citation type="submission" date="2023-07" db="EMBL/GenBank/DDBJ databases">
        <title>Molecular identification of indigenous halophilic bacteria isolated from red sea cost, biodegradation of synthetic dyes and assessment of degraded metabolite toxicity.</title>
        <authorList>
            <person name="Chaieb K."/>
            <person name="Altayb H.N."/>
        </authorList>
    </citation>
    <scope>NUCLEOTIDE SEQUENCE [LARGE SCALE GENOMIC DNA]</scope>
    <source>
        <strain evidence="6">K20</strain>
    </source>
</reference>
<keyword evidence="2" id="KW-0540">Nuclease</keyword>
<evidence type="ECO:0000256" key="2">
    <source>
        <dbReference type="ARBA" id="ARBA00022722"/>
    </source>
</evidence>
<comment type="similarity">
    <text evidence="1">Belongs to the EndA/NucM nuclease family.</text>
</comment>
<evidence type="ECO:0000313" key="6">
    <source>
        <dbReference type="Proteomes" id="UP001199044"/>
    </source>
</evidence>
<dbReference type="InterPro" id="IPR044925">
    <property type="entry name" value="His-Me_finger_sf"/>
</dbReference>
<dbReference type="EMBL" id="JAIWIU010000022">
    <property type="protein sequence ID" value="MCA2015271.1"/>
    <property type="molecule type" value="Genomic_DNA"/>
</dbReference>
<evidence type="ECO:0000256" key="3">
    <source>
        <dbReference type="ARBA" id="ARBA00022801"/>
    </source>
</evidence>
<dbReference type="PANTHER" id="PTHR33607:SF2">
    <property type="entry name" value="ENDONUCLEASE-1"/>
    <property type="match status" value="1"/>
</dbReference>
<evidence type="ECO:0000313" key="5">
    <source>
        <dbReference type="EMBL" id="MCA2015271.1"/>
    </source>
</evidence>
<feature type="chain" id="PRO_5045719013" evidence="4">
    <location>
        <begin position="22"/>
        <end position="235"/>
    </location>
</feature>
<sequence length="235" mass="27082">MKYTSTLLLTSLVIFPQAALADAPKTFYQAKKAATTIYQAHPVTFYCGCQIDWHGKKGIPELASCGYQVRKQKVRANRIEWEHVMPAWQFGHLRQCWQKGGRKNCERNDSVFKQIESDLHNLTPAIGEVNGDRSNFSFSQWRGVDGVTYGQCSMQVNFKGRRAMPPENARGAIARTYLYMSERYHLRLSNAQTQLMRAWDNTYPVSQWECERDQKIAAIQGNHNTFVTHRCQKQP</sequence>
<dbReference type="PANTHER" id="PTHR33607">
    <property type="entry name" value="ENDONUCLEASE-1"/>
    <property type="match status" value="1"/>
</dbReference>
<dbReference type="Proteomes" id="UP001199044">
    <property type="component" value="Unassembled WGS sequence"/>
</dbReference>
<dbReference type="RefSeq" id="WP_068711940.1">
    <property type="nucleotide sequence ID" value="NZ_AP014635.1"/>
</dbReference>
<keyword evidence="4" id="KW-0732">Signal</keyword>
<comment type="caution">
    <text evidence="5">The sequence shown here is derived from an EMBL/GenBank/DDBJ whole genome shotgun (WGS) entry which is preliminary data.</text>
</comment>
<protein>
    <submittedName>
        <fullName evidence="5">Endonuclease</fullName>
    </submittedName>
</protein>
<dbReference type="InterPro" id="IPR007346">
    <property type="entry name" value="Endonuclease-I"/>
</dbReference>
<keyword evidence="6" id="KW-1185">Reference proteome</keyword>
<feature type="signal peptide" evidence="4">
    <location>
        <begin position="1"/>
        <end position="21"/>
    </location>
</feature>
<dbReference type="SUPFAM" id="SSF54060">
    <property type="entry name" value="His-Me finger endonucleases"/>
    <property type="match status" value="1"/>
</dbReference>